<dbReference type="CDD" id="cd00586">
    <property type="entry name" value="4HBT"/>
    <property type="match status" value="1"/>
</dbReference>
<evidence type="ECO:0000313" key="2">
    <source>
        <dbReference type="Proteomes" id="UP001215231"/>
    </source>
</evidence>
<protein>
    <submittedName>
        <fullName evidence="1">Acyl-CoA thioesterase</fullName>
    </submittedName>
</protein>
<name>A0ABY7VNB6_9GAMM</name>
<dbReference type="Pfam" id="PF13279">
    <property type="entry name" value="4HBT_2"/>
    <property type="match status" value="1"/>
</dbReference>
<dbReference type="EMBL" id="CP059693">
    <property type="protein sequence ID" value="WDE14589.1"/>
    <property type="molecule type" value="Genomic_DNA"/>
</dbReference>
<dbReference type="Proteomes" id="UP001215231">
    <property type="component" value="Chromosome"/>
</dbReference>
<sequence>MSSSITINRRVLFGDCDPEGIVYTPRFSYFALEATHEAMHILLGAPSITALKFMGVLTPVRAFDLEFLAPVTWDDELKLEVRVSEIRQHSFSFIVCGYLKADTLAFSASITYVTVSSDKKEKIQVPEKLVAALNNAI</sequence>
<keyword evidence="2" id="KW-1185">Reference proteome</keyword>
<organism evidence="1 2">
    <name type="scientific">Thalassomonas haliotis</name>
    <dbReference type="NCBI Taxonomy" id="485448"/>
    <lineage>
        <taxon>Bacteria</taxon>
        <taxon>Pseudomonadati</taxon>
        <taxon>Pseudomonadota</taxon>
        <taxon>Gammaproteobacteria</taxon>
        <taxon>Alteromonadales</taxon>
        <taxon>Colwelliaceae</taxon>
        <taxon>Thalassomonas</taxon>
    </lineage>
</organism>
<dbReference type="InterPro" id="IPR029069">
    <property type="entry name" value="HotDog_dom_sf"/>
</dbReference>
<dbReference type="Gene3D" id="3.10.129.10">
    <property type="entry name" value="Hotdog Thioesterase"/>
    <property type="match status" value="1"/>
</dbReference>
<dbReference type="SUPFAM" id="SSF54637">
    <property type="entry name" value="Thioesterase/thiol ester dehydrase-isomerase"/>
    <property type="match status" value="1"/>
</dbReference>
<accession>A0ABY7VNB6</accession>
<gene>
    <name evidence="1" type="ORF">H3N35_19190</name>
</gene>
<reference evidence="1 2" key="1">
    <citation type="journal article" date="2022" name="Mar. Drugs">
        <title>Bioassay-Guided Fractionation Leads to the Detection of Cholic Acid Generated by the Rare Thalassomonas sp.</title>
        <authorList>
            <person name="Pheiffer F."/>
            <person name="Schneider Y.K."/>
            <person name="Hansen E.H."/>
            <person name="Andersen J.H."/>
            <person name="Isaksson J."/>
            <person name="Busche T."/>
            <person name="R C."/>
            <person name="Kalinowski J."/>
            <person name="Zyl L.V."/>
            <person name="Trindade M."/>
        </authorList>
    </citation>
    <scope>NUCLEOTIDE SEQUENCE [LARGE SCALE GENOMIC DNA]</scope>
    <source>
        <strain evidence="1 2">A5K-61T</strain>
    </source>
</reference>
<proteinExistence type="predicted"/>
<evidence type="ECO:0000313" key="1">
    <source>
        <dbReference type="EMBL" id="WDE14589.1"/>
    </source>
</evidence>